<comment type="similarity">
    <text evidence="1 2">Belongs to the RNase T2 family.</text>
</comment>
<evidence type="ECO:0000313" key="5">
    <source>
        <dbReference type="Proteomes" id="UP001642360"/>
    </source>
</evidence>
<evidence type="ECO:0000313" key="4">
    <source>
        <dbReference type="EMBL" id="CAK9146339.1"/>
    </source>
</evidence>
<keyword evidence="5" id="KW-1185">Reference proteome</keyword>
<gene>
    <name evidence="4" type="ORF">ILEXP_LOCUS14172</name>
</gene>
<dbReference type="AlphaFoldDB" id="A0ABC8RMZ5"/>
<evidence type="ECO:0000259" key="3">
    <source>
        <dbReference type="Pfam" id="PF08268"/>
    </source>
</evidence>
<evidence type="ECO:0000256" key="2">
    <source>
        <dbReference type="RuleBase" id="RU004328"/>
    </source>
</evidence>
<name>A0ABC8RMZ5_9AQUA</name>
<feature type="domain" description="F-box associated beta-propeller type 3" evidence="3">
    <location>
        <begin position="205"/>
        <end position="419"/>
    </location>
</feature>
<reference evidence="4 5" key="1">
    <citation type="submission" date="2024-02" db="EMBL/GenBank/DDBJ databases">
        <authorList>
            <person name="Vignale AGUSTIN F."/>
            <person name="Sosa J E."/>
            <person name="Modenutti C."/>
        </authorList>
    </citation>
    <scope>NUCLEOTIDE SEQUENCE [LARGE SCALE GENOMIC DNA]</scope>
</reference>
<dbReference type="Gene3D" id="3.90.730.10">
    <property type="entry name" value="Ribonuclease T2-like"/>
    <property type="match status" value="1"/>
</dbReference>
<organism evidence="4 5">
    <name type="scientific">Ilex paraguariensis</name>
    <name type="common">yerba mate</name>
    <dbReference type="NCBI Taxonomy" id="185542"/>
    <lineage>
        <taxon>Eukaryota</taxon>
        <taxon>Viridiplantae</taxon>
        <taxon>Streptophyta</taxon>
        <taxon>Embryophyta</taxon>
        <taxon>Tracheophyta</taxon>
        <taxon>Spermatophyta</taxon>
        <taxon>Magnoliopsida</taxon>
        <taxon>eudicotyledons</taxon>
        <taxon>Gunneridae</taxon>
        <taxon>Pentapetalae</taxon>
        <taxon>asterids</taxon>
        <taxon>campanulids</taxon>
        <taxon>Aquifoliales</taxon>
        <taxon>Aquifoliaceae</taxon>
        <taxon>Ilex</taxon>
    </lineage>
</organism>
<dbReference type="Proteomes" id="UP001642360">
    <property type="component" value="Unassembled WGS sequence"/>
</dbReference>
<comment type="caution">
    <text evidence="4">The sequence shown here is derived from an EMBL/GenBank/DDBJ whole genome shotgun (WGS) entry which is preliminary data.</text>
</comment>
<evidence type="ECO:0000256" key="1">
    <source>
        <dbReference type="ARBA" id="ARBA00007469"/>
    </source>
</evidence>
<dbReference type="InterPro" id="IPR013187">
    <property type="entry name" value="F-box-assoc_dom_typ3"/>
</dbReference>
<dbReference type="NCBIfam" id="TIGR01640">
    <property type="entry name" value="F_box_assoc_1"/>
    <property type="match status" value="1"/>
</dbReference>
<dbReference type="InterPro" id="IPR001568">
    <property type="entry name" value="RNase_T2-like"/>
</dbReference>
<dbReference type="PANTHER" id="PTHR31672">
    <property type="entry name" value="BNACNNG10540D PROTEIN"/>
    <property type="match status" value="1"/>
</dbReference>
<sequence>MDKYWPSLKARKTNEDFWWHEWTEHGCCQKEFQPRDYYKKAIKLKNDISPLNILQYANILPGSSNPYTQKAIFEAFENVLGIGNKIWLTCHKKNGHFMLNEVIAAQRLEGTDEFDGTITMLITQEEKAEKSPLTHFWCVCKFWKNLIDSPAFISIHLKHNKGNARMVVYYHNELRDMGHIVLFPDKTLTVPTYHNMGISFPVFNRLGGPINGVFCLCDGLDRIAMWNPATRAFRALPLWCTKLFPRDWIPRHCGFGFGLDPTNDDYKVVWIRTFDDRNTVKRGPWMDPIHVAVYTLSTDSWKDFKGDAPDCLHFLIDSCNDSYLNGVYYWWSKSLYRKLVSFDMGKEEFREIQGPPDLHQDSDSEILTLYNSYIALIYSHSLVSLDSWESVEESSVVVWVLMEEEEGTGCWIKQLSIGPLHGMMIPAGLWKNDEVILETPTGHLLLYNPSTQLVLKDLQILGHSTHSCFLHLLIYTENLFQSMEMNYQFMGNSRDSTDLCFDPKDLMIEIDNVDGLPKDLMLYNVKYIIIPNIATGYQFRSSLPENPVIDIVEYRTKSFGSK</sequence>
<dbReference type="EMBL" id="CAUOFW020001559">
    <property type="protein sequence ID" value="CAK9146339.1"/>
    <property type="molecule type" value="Genomic_DNA"/>
</dbReference>
<accession>A0ABC8RMZ5</accession>
<proteinExistence type="inferred from homology"/>
<dbReference type="Pfam" id="PF00445">
    <property type="entry name" value="Ribonuclease_T2"/>
    <property type="match status" value="1"/>
</dbReference>
<dbReference type="SUPFAM" id="SSF55895">
    <property type="entry name" value="Ribonuclease Rh-like"/>
    <property type="match status" value="1"/>
</dbReference>
<dbReference type="InterPro" id="IPR017451">
    <property type="entry name" value="F-box-assoc_interact_dom"/>
</dbReference>
<dbReference type="PANTHER" id="PTHR31672:SF13">
    <property type="entry name" value="F-BOX PROTEIN CPR30-LIKE"/>
    <property type="match status" value="1"/>
</dbReference>
<dbReference type="InterPro" id="IPR036430">
    <property type="entry name" value="RNase_T2-like_sf"/>
</dbReference>
<dbReference type="InterPro" id="IPR050796">
    <property type="entry name" value="SCF_F-box_component"/>
</dbReference>
<protein>
    <recommendedName>
        <fullName evidence="3">F-box associated beta-propeller type 3 domain-containing protein</fullName>
    </recommendedName>
</protein>
<dbReference type="Pfam" id="PF08268">
    <property type="entry name" value="FBA_3"/>
    <property type="match status" value="1"/>
</dbReference>